<reference evidence="1" key="1">
    <citation type="submission" date="2023-05" db="EMBL/GenBank/DDBJ databases">
        <authorList>
            <person name="Stuckert A."/>
        </authorList>
    </citation>
    <scope>NUCLEOTIDE SEQUENCE</scope>
</reference>
<dbReference type="Proteomes" id="UP001162483">
    <property type="component" value="Unassembled WGS sequence"/>
</dbReference>
<proteinExistence type="predicted"/>
<accession>A0ABN9E4S4</accession>
<dbReference type="EMBL" id="CATNWA010015021">
    <property type="protein sequence ID" value="CAI9578657.1"/>
    <property type="molecule type" value="Genomic_DNA"/>
</dbReference>
<keyword evidence="2" id="KW-1185">Reference proteome</keyword>
<comment type="caution">
    <text evidence="1">The sequence shown here is derived from an EMBL/GenBank/DDBJ whole genome shotgun (WGS) entry which is preliminary data.</text>
</comment>
<protein>
    <submittedName>
        <fullName evidence="1">Uncharacterized protein</fullName>
    </submittedName>
</protein>
<organism evidence="1 2">
    <name type="scientific">Staurois parvus</name>
    <dbReference type="NCBI Taxonomy" id="386267"/>
    <lineage>
        <taxon>Eukaryota</taxon>
        <taxon>Metazoa</taxon>
        <taxon>Chordata</taxon>
        <taxon>Craniata</taxon>
        <taxon>Vertebrata</taxon>
        <taxon>Euteleostomi</taxon>
        <taxon>Amphibia</taxon>
        <taxon>Batrachia</taxon>
        <taxon>Anura</taxon>
        <taxon>Neobatrachia</taxon>
        <taxon>Ranoidea</taxon>
        <taxon>Ranidae</taxon>
        <taxon>Staurois</taxon>
    </lineage>
</organism>
<gene>
    <name evidence="1" type="ORF">SPARVUS_LOCUS8961679</name>
</gene>
<evidence type="ECO:0000313" key="1">
    <source>
        <dbReference type="EMBL" id="CAI9578657.1"/>
    </source>
</evidence>
<evidence type="ECO:0000313" key="2">
    <source>
        <dbReference type="Proteomes" id="UP001162483"/>
    </source>
</evidence>
<sequence length="59" mass="6689">MCQLSRIRRYTRSMFTGLTAVGWEPPHPGSTLTDVRPSLKHLHHLNVLLRLSVSSPYCA</sequence>
<name>A0ABN9E4S4_9NEOB</name>